<sequence length="43" mass="4883">MHFRLNEQCSDTVIRGAFKEDSWGAVAFLHNSLLVHQNVANVQ</sequence>
<reference evidence="1" key="1">
    <citation type="submission" date="2014-11" db="EMBL/GenBank/DDBJ databases">
        <authorList>
            <person name="Amaro Gonzalez C."/>
        </authorList>
    </citation>
    <scope>NUCLEOTIDE SEQUENCE</scope>
</reference>
<proteinExistence type="predicted"/>
<evidence type="ECO:0000313" key="1">
    <source>
        <dbReference type="EMBL" id="JAH38516.1"/>
    </source>
</evidence>
<protein>
    <submittedName>
        <fullName evidence="1">Uncharacterized protein</fullName>
    </submittedName>
</protein>
<dbReference type="EMBL" id="GBXM01070061">
    <property type="protein sequence ID" value="JAH38516.1"/>
    <property type="molecule type" value="Transcribed_RNA"/>
</dbReference>
<dbReference type="AlphaFoldDB" id="A0A0E9SB62"/>
<reference evidence="1" key="2">
    <citation type="journal article" date="2015" name="Fish Shellfish Immunol.">
        <title>Early steps in the European eel (Anguilla anguilla)-Vibrio vulnificus interaction in the gills: Role of the RtxA13 toxin.</title>
        <authorList>
            <person name="Callol A."/>
            <person name="Pajuelo D."/>
            <person name="Ebbesson L."/>
            <person name="Teles M."/>
            <person name="MacKenzie S."/>
            <person name="Amaro C."/>
        </authorList>
    </citation>
    <scope>NUCLEOTIDE SEQUENCE</scope>
</reference>
<organism evidence="1">
    <name type="scientific">Anguilla anguilla</name>
    <name type="common">European freshwater eel</name>
    <name type="synonym">Muraena anguilla</name>
    <dbReference type="NCBI Taxonomy" id="7936"/>
    <lineage>
        <taxon>Eukaryota</taxon>
        <taxon>Metazoa</taxon>
        <taxon>Chordata</taxon>
        <taxon>Craniata</taxon>
        <taxon>Vertebrata</taxon>
        <taxon>Euteleostomi</taxon>
        <taxon>Actinopterygii</taxon>
        <taxon>Neopterygii</taxon>
        <taxon>Teleostei</taxon>
        <taxon>Anguilliformes</taxon>
        <taxon>Anguillidae</taxon>
        <taxon>Anguilla</taxon>
    </lineage>
</organism>
<name>A0A0E9SB62_ANGAN</name>
<accession>A0A0E9SB62</accession>